<accession>A0AAE3DP72</accession>
<dbReference type="InterPro" id="IPR001789">
    <property type="entry name" value="Sig_transdc_resp-reg_receiver"/>
</dbReference>
<dbReference type="PANTHER" id="PTHR45339">
    <property type="entry name" value="HYBRID SIGNAL TRANSDUCTION HISTIDINE KINASE J"/>
    <property type="match status" value="1"/>
</dbReference>
<comment type="caution">
    <text evidence="5">Lacks conserved residue(s) required for the propagation of feature annotation.</text>
</comment>
<evidence type="ECO:0000313" key="7">
    <source>
        <dbReference type="EMBL" id="MCC2168963.1"/>
    </source>
</evidence>
<dbReference type="SUPFAM" id="SSF52172">
    <property type="entry name" value="CheY-like"/>
    <property type="match status" value="1"/>
</dbReference>
<dbReference type="Proteomes" id="UP001199355">
    <property type="component" value="Unassembled WGS sequence"/>
</dbReference>
<keyword evidence="8" id="KW-1185">Reference proteome</keyword>
<sequence length="74" mass="8391">MTIRLCAAWTATRQPDGFVQYEKKLKRKHLPIIALTANVFAEDSERALHAGMDAHMGKLVEMPQLLATMMHWIG</sequence>
<evidence type="ECO:0000259" key="6">
    <source>
        <dbReference type="PROSITE" id="PS50110"/>
    </source>
</evidence>
<keyword evidence="2" id="KW-0597">Phosphoprotein</keyword>
<dbReference type="PROSITE" id="PS50110">
    <property type="entry name" value="RESPONSE_REGULATORY"/>
    <property type="match status" value="1"/>
</dbReference>
<dbReference type="PANTHER" id="PTHR45339:SF1">
    <property type="entry name" value="HYBRID SIGNAL TRANSDUCTION HISTIDINE KINASE J"/>
    <property type="match status" value="1"/>
</dbReference>
<evidence type="ECO:0000256" key="5">
    <source>
        <dbReference type="PROSITE-ProRule" id="PRU00169"/>
    </source>
</evidence>
<evidence type="ECO:0000313" key="8">
    <source>
        <dbReference type="Proteomes" id="UP001199355"/>
    </source>
</evidence>
<reference evidence="7 8" key="1">
    <citation type="submission" date="2021-10" db="EMBL/GenBank/DDBJ databases">
        <title>Anaerobic single-cell dispensing facilitates the cultivation of human gut bacteria.</title>
        <authorList>
            <person name="Afrizal A."/>
        </authorList>
    </citation>
    <scope>NUCLEOTIDE SEQUENCE [LARGE SCALE GENOMIC DNA]</scope>
    <source>
        <strain evidence="7 8">CLA-AA-H244</strain>
    </source>
</reference>
<comment type="function">
    <text evidence="4">May play the central regulatory role in sporulation. It may be an element of the effector pathway responsible for the activation of sporulation genes in response to nutritional stress. Spo0A may act in concert with spo0H (a sigma factor) to control the expression of some genes that are critical to the sporulation process.</text>
</comment>
<dbReference type="RefSeq" id="WP_308729017.1">
    <property type="nucleotide sequence ID" value="NZ_JAJEQF010000053.1"/>
</dbReference>
<gene>
    <name evidence="7" type="ORF">LKD45_14920</name>
</gene>
<keyword evidence="3" id="KW-0902">Two-component regulatory system</keyword>
<protein>
    <recommendedName>
        <fullName evidence="1">Stage 0 sporulation protein A homolog</fullName>
    </recommendedName>
</protein>
<evidence type="ECO:0000256" key="4">
    <source>
        <dbReference type="ARBA" id="ARBA00024867"/>
    </source>
</evidence>
<comment type="caution">
    <text evidence="7">The sequence shown here is derived from an EMBL/GenBank/DDBJ whole genome shotgun (WGS) entry which is preliminary data.</text>
</comment>
<evidence type="ECO:0000256" key="1">
    <source>
        <dbReference type="ARBA" id="ARBA00018672"/>
    </source>
</evidence>
<proteinExistence type="predicted"/>
<dbReference type="Gene3D" id="3.40.50.2300">
    <property type="match status" value="1"/>
</dbReference>
<dbReference type="InterPro" id="IPR011006">
    <property type="entry name" value="CheY-like_superfamily"/>
</dbReference>
<evidence type="ECO:0000256" key="3">
    <source>
        <dbReference type="ARBA" id="ARBA00023012"/>
    </source>
</evidence>
<dbReference type="AlphaFoldDB" id="A0AAE3DP72"/>
<dbReference type="EMBL" id="JAJEQF010000053">
    <property type="protein sequence ID" value="MCC2168963.1"/>
    <property type="molecule type" value="Genomic_DNA"/>
</dbReference>
<name>A0AAE3DP72_9FIRM</name>
<organism evidence="7 8">
    <name type="scientific">Gallintestinimicrobium propionicum</name>
    <dbReference type="NCBI Taxonomy" id="2981770"/>
    <lineage>
        <taxon>Bacteria</taxon>
        <taxon>Bacillati</taxon>
        <taxon>Bacillota</taxon>
        <taxon>Clostridia</taxon>
        <taxon>Lachnospirales</taxon>
        <taxon>Lachnospiraceae</taxon>
        <taxon>Gallintestinimicrobium</taxon>
    </lineage>
</organism>
<evidence type="ECO:0000256" key="2">
    <source>
        <dbReference type="ARBA" id="ARBA00022553"/>
    </source>
</evidence>
<dbReference type="GO" id="GO:0071474">
    <property type="term" value="P:cellular hyperosmotic response"/>
    <property type="evidence" value="ECO:0007669"/>
    <property type="project" value="TreeGrafter"/>
</dbReference>
<dbReference type="GO" id="GO:0004673">
    <property type="term" value="F:protein histidine kinase activity"/>
    <property type="evidence" value="ECO:0007669"/>
    <property type="project" value="TreeGrafter"/>
</dbReference>
<dbReference type="GO" id="GO:0000160">
    <property type="term" value="P:phosphorelay signal transduction system"/>
    <property type="evidence" value="ECO:0007669"/>
    <property type="project" value="UniProtKB-KW"/>
</dbReference>
<feature type="domain" description="Response regulatory" evidence="6">
    <location>
        <begin position="1"/>
        <end position="73"/>
    </location>
</feature>